<keyword evidence="1" id="KW-0732">Signal</keyword>
<proteinExistence type="predicted"/>
<gene>
    <name evidence="3" type="ORF">TNIN_365661</name>
    <name evidence="2" type="ORF">TNIN_431251</name>
</gene>
<reference evidence="2" key="1">
    <citation type="submission" date="2020-08" db="EMBL/GenBank/DDBJ databases">
        <title>Multicomponent nature underlies the extraordinary mechanical properties of spider dragline silk.</title>
        <authorList>
            <person name="Kono N."/>
            <person name="Nakamura H."/>
            <person name="Mori M."/>
            <person name="Yoshida Y."/>
            <person name="Ohtoshi R."/>
            <person name="Malay A.D."/>
            <person name="Moran D.A.P."/>
            <person name="Tomita M."/>
            <person name="Numata K."/>
            <person name="Arakawa K."/>
        </authorList>
    </citation>
    <scope>NUCLEOTIDE SEQUENCE</scope>
</reference>
<dbReference type="AlphaFoldDB" id="A0A8X6JK06"/>
<dbReference type="EMBL" id="BMAV01008410">
    <property type="protein sequence ID" value="GFY52003.1"/>
    <property type="molecule type" value="Genomic_DNA"/>
</dbReference>
<dbReference type="EMBL" id="BMAV01025019">
    <property type="protein sequence ID" value="GFS37788.1"/>
    <property type="molecule type" value="Genomic_DNA"/>
</dbReference>
<feature type="signal peptide" evidence="1">
    <location>
        <begin position="1"/>
        <end position="22"/>
    </location>
</feature>
<comment type="caution">
    <text evidence="2">The sequence shown here is derived from an EMBL/GenBank/DDBJ whole genome shotgun (WGS) entry which is preliminary data.</text>
</comment>
<dbReference type="OrthoDB" id="6409530at2759"/>
<accession>A0A8X6JK06</accession>
<keyword evidence="4" id="KW-1185">Reference proteome</keyword>
<protein>
    <submittedName>
        <fullName evidence="2">Uncharacterized protein</fullName>
    </submittedName>
</protein>
<dbReference type="Proteomes" id="UP000886998">
    <property type="component" value="Unassembled WGS sequence"/>
</dbReference>
<sequence length="90" mass="10494">MHHFFLVFLITVFFLELPATKAYVAREQLNTDDGYCDSCTYGRVPIGESDFNDERCERYDCSEGFLNIIGHIVSFICNPYFSMKKLEFTL</sequence>
<feature type="chain" id="PRO_5036596909" evidence="1">
    <location>
        <begin position="23"/>
        <end position="90"/>
    </location>
</feature>
<evidence type="ECO:0000313" key="4">
    <source>
        <dbReference type="Proteomes" id="UP000886998"/>
    </source>
</evidence>
<organism evidence="2 4">
    <name type="scientific">Trichonephila inaurata madagascariensis</name>
    <dbReference type="NCBI Taxonomy" id="2747483"/>
    <lineage>
        <taxon>Eukaryota</taxon>
        <taxon>Metazoa</taxon>
        <taxon>Ecdysozoa</taxon>
        <taxon>Arthropoda</taxon>
        <taxon>Chelicerata</taxon>
        <taxon>Arachnida</taxon>
        <taxon>Araneae</taxon>
        <taxon>Araneomorphae</taxon>
        <taxon>Entelegynae</taxon>
        <taxon>Araneoidea</taxon>
        <taxon>Nephilidae</taxon>
        <taxon>Trichonephila</taxon>
        <taxon>Trichonephila inaurata</taxon>
    </lineage>
</organism>
<name>A0A8X6JK06_9ARAC</name>
<evidence type="ECO:0000313" key="3">
    <source>
        <dbReference type="EMBL" id="GFY52003.1"/>
    </source>
</evidence>
<evidence type="ECO:0000313" key="2">
    <source>
        <dbReference type="EMBL" id="GFS37788.1"/>
    </source>
</evidence>
<evidence type="ECO:0000256" key="1">
    <source>
        <dbReference type="SAM" id="SignalP"/>
    </source>
</evidence>